<gene>
    <name evidence="1" type="ORF">SHERM_12548</name>
</gene>
<dbReference type="OrthoDB" id="910323at2759"/>
<organism evidence="1 2">
    <name type="scientific">Striga hermonthica</name>
    <name type="common">Purple witchweed</name>
    <name type="synonym">Buchnera hermonthica</name>
    <dbReference type="NCBI Taxonomy" id="68872"/>
    <lineage>
        <taxon>Eukaryota</taxon>
        <taxon>Viridiplantae</taxon>
        <taxon>Streptophyta</taxon>
        <taxon>Embryophyta</taxon>
        <taxon>Tracheophyta</taxon>
        <taxon>Spermatophyta</taxon>
        <taxon>Magnoliopsida</taxon>
        <taxon>eudicotyledons</taxon>
        <taxon>Gunneridae</taxon>
        <taxon>Pentapetalae</taxon>
        <taxon>asterids</taxon>
        <taxon>lamiids</taxon>
        <taxon>Lamiales</taxon>
        <taxon>Orobanchaceae</taxon>
        <taxon>Buchnereae</taxon>
        <taxon>Striga</taxon>
    </lineage>
</organism>
<feature type="non-terminal residue" evidence="1">
    <location>
        <position position="1"/>
    </location>
</feature>
<dbReference type="PANTHER" id="PTHR11439:SF521">
    <property type="entry name" value="RNA-DIRECTED DNA POLYMERASE"/>
    <property type="match status" value="1"/>
</dbReference>
<protein>
    <submittedName>
        <fullName evidence="1">Uncharacterized mitochondrial protein AtMg00810</fullName>
    </submittedName>
</protein>
<comment type="caution">
    <text evidence="1">The sequence shown here is derived from an EMBL/GenBank/DDBJ whole genome shotgun (WGS) entry which is preliminary data.</text>
</comment>
<keyword evidence="2" id="KW-1185">Reference proteome</keyword>
<sequence>GIVLSQSHYVEKVLKKFNAYEGPLSRTPLDLCLNLEANKGQPVAQLEYSRIIGSLMYLTNCTQPDLAYPVNNLSRFTSNPNHEHWNALKRVLKYLKYTLEYGLKYSRHPAVLEGY</sequence>
<dbReference type="EMBL" id="CACSLK010008820">
    <property type="protein sequence ID" value="CAA0811482.1"/>
    <property type="molecule type" value="Genomic_DNA"/>
</dbReference>
<accession>A0A9N7MS34</accession>
<dbReference type="PANTHER" id="PTHR11439">
    <property type="entry name" value="GAG-POL-RELATED RETROTRANSPOSON"/>
    <property type="match status" value="1"/>
</dbReference>
<name>A0A9N7MS34_STRHE</name>
<dbReference type="Proteomes" id="UP001153555">
    <property type="component" value="Unassembled WGS sequence"/>
</dbReference>
<dbReference type="AlphaFoldDB" id="A0A9N7MS34"/>
<feature type="non-terminal residue" evidence="1">
    <location>
        <position position="115"/>
    </location>
</feature>
<reference evidence="1" key="1">
    <citation type="submission" date="2019-12" db="EMBL/GenBank/DDBJ databases">
        <authorList>
            <person name="Scholes J."/>
        </authorList>
    </citation>
    <scope>NUCLEOTIDE SEQUENCE</scope>
</reference>
<proteinExistence type="predicted"/>
<evidence type="ECO:0000313" key="2">
    <source>
        <dbReference type="Proteomes" id="UP001153555"/>
    </source>
</evidence>
<evidence type="ECO:0000313" key="1">
    <source>
        <dbReference type="EMBL" id="CAA0811482.1"/>
    </source>
</evidence>